<dbReference type="HAMAP" id="MF_00211">
    <property type="entry name" value="TrpD"/>
    <property type="match status" value="1"/>
</dbReference>
<comment type="catalytic activity">
    <reaction evidence="2">
        <text>N-(5-phospho-beta-D-ribosyl)anthranilate + diphosphate = 5-phospho-alpha-D-ribose 1-diphosphate + anthranilate</text>
        <dbReference type="Rhea" id="RHEA:11768"/>
        <dbReference type="ChEBI" id="CHEBI:16567"/>
        <dbReference type="ChEBI" id="CHEBI:18277"/>
        <dbReference type="ChEBI" id="CHEBI:33019"/>
        <dbReference type="ChEBI" id="CHEBI:58017"/>
        <dbReference type="EC" id="2.4.2.18"/>
    </reaction>
</comment>
<evidence type="ECO:0000259" key="3">
    <source>
        <dbReference type="Pfam" id="PF00591"/>
    </source>
</evidence>
<evidence type="ECO:0000313" key="5">
    <source>
        <dbReference type="EMBL" id="MBU5669373.1"/>
    </source>
</evidence>
<dbReference type="PANTHER" id="PTHR43285">
    <property type="entry name" value="ANTHRANILATE PHOSPHORIBOSYLTRANSFERASE"/>
    <property type="match status" value="1"/>
</dbReference>
<comment type="caution">
    <text evidence="5">The sequence shown here is derived from an EMBL/GenBank/DDBJ whole genome shotgun (WGS) entry which is preliminary data.</text>
</comment>
<evidence type="ECO:0000313" key="6">
    <source>
        <dbReference type="Proteomes" id="UP000783742"/>
    </source>
</evidence>
<feature type="binding site" evidence="2">
    <location>
        <position position="227"/>
    </location>
    <ligand>
        <name>Mg(2+)</name>
        <dbReference type="ChEBI" id="CHEBI:18420"/>
        <label>2</label>
    </ligand>
</feature>
<feature type="binding site" evidence="2">
    <location>
        <position position="82"/>
    </location>
    <ligand>
        <name>5-phospho-alpha-D-ribose 1-diphosphate</name>
        <dbReference type="ChEBI" id="CHEBI:58017"/>
    </ligand>
</feature>
<dbReference type="InterPro" id="IPR017459">
    <property type="entry name" value="Glycosyl_Trfase_fam3_N_dom"/>
</dbReference>
<organism evidence="5 6">
    <name type="scientific">Peptoniphilus ovalis</name>
    <dbReference type="NCBI Taxonomy" id="2841503"/>
    <lineage>
        <taxon>Bacteria</taxon>
        <taxon>Bacillati</taxon>
        <taxon>Bacillota</taxon>
        <taxon>Tissierellia</taxon>
        <taxon>Tissierellales</taxon>
        <taxon>Peptoniphilaceae</taxon>
        <taxon>Peptoniphilus</taxon>
    </lineage>
</organism>
<keyword evidence="2 5" id="KW-0328">Glycosyltransferase</keyword>
<feature type="binding site" evidence="2">
    <location>
        <begin position="110"/>
        <end position="118"/>
    </location>
    <ligand>
        <name>5-phospho-alpha-D-ribose 1-diphosphate</name>
        <dbReference type="ChEBI" id="CHEBI:58017"/>
    </ligand>
</feature>
<feature type="binding site" evidence="2">
    <location>
        <position position="122"/>
    </location>
    <ligand>
        <name>5-phospho-alpha-D-ribose 1-diphosphate</name>
        <dbReference type="ChEBI" id="CHEBI:58017"/>
    </ligand>
</feature>
<dbReference type="EMBL" id="JAHLQO010000004">
    <property type="protein sequence ID" value="MBU5669373.1"/>
    <property type="molecule type" value="Genomic_DNA"/>
</dbReference>
<dbReference type="Pfam" id="PF00591">
    <property type="entry name" value="Glycos_transf_3"/>
    <property type="match status" value="1"/>
</dbReference>
<keyword evidence="2" id="KW-0479">Metal-binding</keyword>
<accession>A0ABS6FIW1</accession>
<dbReference type="Pfam" id="PF02885">
    <property type="entry name" value="Glycos_trans_3N"/>
    <property type="match status" value="1"/>
</dbReference>
<protein>
    <recommendedName>
        <fullName evidence="2">Anthranilate phosphoribosyltransferase</fullName>
        <ecNumber evidence="2">2.4.2.18</ecNumber>
    </recommendedName>
</protein>
<keyword evidence="6" id="KW-1185">Reference proteome</keyword>
<dbReference type="GO" id="GO:0004048">
    <property type="term" value="F:anthranilate phosphoribosyltransferase activity"/>
    <property type="evidence" value="ECO:0007669"/>
    <property type="project" value="UniProtKB-EC"/>
</dbReference>
<name>A0ABS6FIW1_9FIRM</name>
<keyword evidence="2" id="KW-0028">Amino-acid biosynthesis</keyword>
<dbReference type="InterPro" id="IPR000312">
    <property type="entry name" value="Glycosyl_Trfase_fam3"/>
</dbReference>
<feature type="binding site" evidence="2">
    <location>
        <position position="90"/>
    </location>
    <ligand>
        <name>5-phospho-alpha-D-ribose 1-diphosphate</name>
        <dbReference type="ChEBI" id="CHEBI:58017"/>
    </ligand>
</feature>
<feature type="domain" description="Glycosyl transferase family 3" evidence="3">
    <location>
        <begin position="76"/>
        <end position="325"/>
    </location>
</feature>
<proteinExistence type="inferred from homology"/>
<dbReference type="InterPro" id="IPR005940">
    <property type="entry name" value="Anthranilate_Pribosyl_Tfrase"/>
</dbReference>
<dbReference type="PANTHER" id="PTHR43285:SF2">
    <property type="entry name" value="ANTHRANILATE PHOSPHORIBOSYLTRANSFERASE"/>
    <property type="match status" value="1"/>
</dbReference>
<comment type="similarity">
    <text evidence="2">Belongs to the anthranilate phosphoribosyltransferase family.</text>
</comment>
<feature type="binding site" evidence="2">
    <location>
        <begin position="92"/>
        <end position="95"/>
    </location>
    <ligand>
        <name>5-phospho-alpha-D-ribose 1-diphosphate</name>
        <dbReference type="ChEBI" id="CHEBI:58017"/>
    </ligand>
</feature>
<comment type="cofactor">
    <cofactor evidence="2">
        <name>Mg(2+)</name>
        <dbReference type="ChEBI" id="CHEBI:18420"/>
    </cofactor>
    <text evidence="2">Binds 2 magnesium ions per monomer.</text>
</comment>
<dbReference type="Proteomes" id="UP000783742">
    <property type="component" value="Unassembled WGS sequence"/>
</dbReference>
<comment type="caution">
    <text evidence="2">Lacks conserved residue(s) required for the propagation of feature annotation.</text>
</comment>
<sequence>MIKDAIVKIVNKKDLTFEEAYDVMNEIMNGESSSIQNAAYLAALSTKSARAETIDEISGSALAMREHAEILDHDFEVLDIVGTGGDKSNSFNISTTAALILAAGGVKIAKHGNRAASSKSGTADCLEALGVNINQSPEKCRELLEKIGLCFIFAQQYHKSMKYVGPVRKELGFRTVFNILGPLTNPAKPKYQVLGVYDEYLLEPVAKVLQNLGLKRAMVVFGQDKLDEISLSSNTSVCEINGDEIKKYEIDPRDFGFEYCLKEDLEGGDAKENANITKSILRGEKSPRRNVVLLNAASGFYIYGKANTLEEGIKIAEDIIDSNKAFETLEKLIEMSNK</sequence>
<keyword evidence="2 5" id="KW-0808">Transferase</keyword>
<feature type="binding site" evidence="2">
    <location>
        <position position="228"/>
    </location>
    <ligand>
        <name>Mg(2+)</name>
        <dbReference type="ChEBI" id="CHEBI:18420"/>
        <label>1</label>
    </ligand>
</feature>
<evidence type="ECO:0000259" key="4">
    <source>
        <dbReference type="Pfam" id="PF02885"/>
    </source>
</evidence>
<feature type="binding site" evidence="2">
    <location>
        <begin position="85"/>
        <end position="86"/>
    </location>
    <ligand>
        <name>5-phospho-alpha-D-ribose 1-diphosphate</name>
        <dbReference type="ChEBI" id="CHEBI:58017"/>
    </ligand>
</feature>
<feature type="binding site" evidence="2">
    <location>
        <position position="228"/>
    </location>
    <ligand>
        <name>Mg(2+)</name>
        <dbReference type="ChEBI" id="CHEBI:18420"/>
        <label>2</label>
    </ligand>
</feature>
<feature type="binding site" evidence="2">
    <location>
        <position position="113"/>
    </location>
    <ligand>
        <name>anthranilate</name>
        <dbReference type="ChEBI" id="CHEBI:16567"/>
        <label>1</label>
    </ligand>
</feature>
<comment type="subunit">
    <text evidence="2">Homodimer.</text>
</comment>
<gene>
    <name evidence="2 5" type="primary">trpD</name>
    <name evidence="5" type="ORF">KQI68_05915</name>
</gene>
<comment type="pathway">
    <text evidence="2">Amino-acid biosynthesis; L-tryptophan biosynthesis; L-tryptophan from chorismate: step 2/5.</text>
</comment>
<dbReference type="RefSeq" id="WP_216549210.1">
    <property type="nucleotide sequence ID" value="NZ_JAHLQO010000004.1"/>
</dbReference>
<feature type="domain" description="Glycosyl transferase family 3 N-terminal" evidence="4">
    <location>
        <begin position="3"/>
        <end position="68"/>
    </location>
</feature>
<comment type="function">
    <text evidence="2">Catalyzes the transfer of the phosphoribosyl group of 5-phosphorylribose-1-pyrophosphate (PRPP) to anthranilate to yield N-(5'-phosphoribosyl)-anthranilate (PRA).</text>
</comment>
<evidence type="ECO:0000256" key="1">
    <source>
        <dbReference type="ARBA" id="ARBA00023141"/>
    </source>
</evidence>
<dbReference type="EC" id="2.4.2.18" evidence="2"/>
<dbReference type="NCBIfam" id="TIGR01245">
    <property type="entry name" value="trpD"/>
    <property type="match status" value="1"/>
</dbReference>
<feature type="binding site" evidence="2">
    <location>
        <position position="82"/>
    </location>
    <ligand>
        <name>anthranilate</name>
        <dbReference type="ChEBI" id="CHEBI:16567"/>
        <label>1</label>
    </ligand>
</feature>
<reference evidence="5 6" key="1">
    <citation type="submission" date="2021-06" db="EMBL/GenBank/DDBJ databases">
        <authorList>
            <person name="Sun Q."/>
            <person name="Li D."/>
        </authorList>
    </citation>
    <scope>NUCLEOTIDE SEQUENCE [LARGE SCALE GENOMIC DNA]</scope>
    <source>
        <strain evidence="5 6">MSJ-1</strain>
    </source>
</reference>
<feature type="binding site" evidence="2">
    <location>
        <position position="168"/>
    </location>
    <ligand>
        <name>anthranilate</name>
        <dbReference type="ChEBI" id="CHEBI:16567"/>
        <label>2</label>
    </ligand>
</feature>
<keyword evidence="2" id="KW-0460">Magnesium</keyword>
<keyword evidence="1 2" id="KW-0057">Aromatic amino acid biosynthesis</keyword>
<keyword evidence="2" id="KW-0822">Tryptophan biosynthesis</keyword>
<feature type="binding site" evidence="2">
    <location>
        <position position="94"/>
    </location>
    <ligand>
        <name>Mg(2+)</name>
        <dbReference type="ChEBI" id="CHEBI:18420"/>
        <label>1</label>
    </ligand>
</feature>
<evidence type="ECO:0000256" key="2">
    <source>
        <dbReference type="HAMAP-Rule" id="MF_00211"/>
    </source>
</evidence>